<dbReference type="AlphaFoldDB" id="A0AA38G2F9"/>
<name>A0AA38G2F9_TAXCH</name>
<keyword evidence="2" id="KW-1185">Reference proteome</keyword>
<comment type="caution">
    <text evidence="1">The sequence shown here is derived from an EMBL/GenBank/DDBJ whole genome shotgun (WGS) entry which is preliminary data.</text>
</comment>
<proteinExistence type="predicted"/>
<sequence length="203" mass="23879">MCGLHALKKRRFLKNSVNERAFGVQAWDIVAGMTRSEYDGFFDKKSTRGESQVRHASGRKECCWKEEWYELEEKGKYELHVSIGGRVECFKANEYLRNNGVEYTWRWWMDSGTPYEEKGGMKVENGKVKGYERGRRKQNQSDLECFSIVFKQYLGDTIKEDQSIDLDEIDPKSKWLEYNDEPILDEEDLDILEECGYGDEFIS</sequence>
<protein>
    <submittedName>
        <fullName evidence="1">Uncharacterized protein</fullName>
    </submittedName>
</protein>
<accession>A0AA38G2F9</accession>
<dbReference type="Proteomes" id="UP000824469">
    <property type="component" value="Unassembled WGS sequence"/>
</dbReference>
<reference evidence="1 2" key="1">
    <citation type="journal article" date="2021" name="Nat. Plants">
        <title>The Taxus genome provides insights into paclitaxel biosynthesis.</title>
        <authorList>
            <person name="Xiong X."/>
            <person name="Gou J."/>
            <person name="Liao Q."/>
            <person name="Li Y."/>
            <person name="Zhou Q."/>
            <person name="Bi G."/>
            <person name="Li C."/>
            <person name="Du R."/>
            <person name="Wang X."/>
            <person name="Sun T."/>
            <person name="Guo L."/>
            <person name="Liang H."/>
            <person name="Lu P."/>
            <person name="Wu Y."/>
            <person name="Zhang Z."/>
            <person name="Ro D.K."/>
            <person name="Shang Y."/>
            <person name="Huang S."/>
            <person name="Yan J."/>
        </authorList>
    </citation>
    <scope>NUCLEOTIDE SEQUENCE [LARGE SCALE GENOMIC DNA]</scope>
    <source>
        <strain evidence="1">Ta-2019</strain>
    </source>
</reference>
<evidence type="ECO:0000313" key="1">
    <source>
        <dbReference type="EMBL" id="KAH9315309.1"/>
    </source>
</evidence>
<organism evidence="1 2">
    <name type="scientific">Taxus chinensis</name>
    <name type="common">Chinese yew</name>
    <name type="synonym">Taxus wallichiana var. chinensis</name>
    <dbReference type="NCBI Taxonomy" id="29808"/>
    <lineage>
        <taxon>Eukaryota</taxon>
        <taxon>Viridiplantae</taxon>
        <taxon>Streptophyta</taxon>
        <taxon>Embryophyta</taxon>
        <taxon>Tracheophyta</taxon>
        <taxon>Spermatophyta</taxon>
        <taxon>Pinopsida</taxon>
        <taxon>Pinidae</taxon>
        <taxon>Conifers II</taxon>
        <taxon>Cupressales</taxon>
        <taxon>Taxaceae</taxon>
        <taxon>Taxus</taxon>
    </lineage>
</organism>
<dbReference type="EMBL" id="JAHRHJ020000005">
    <property type="protein sequence ID" value="KAH9315309.1"/>
    <property type="molecule type" value="Genomic_DNA"/>
</dbReference>
<evidence type="ECO:0000313" key="2">
    <source>
        <dbReference type="Proteomes" id="UP000824469"/>
    </source>
</evidence>
<gene>
    <name evidence="1" type="ORF">KI387_023936</name>
</gene>